<evidence type="ECO:0000313" key="2">
    <source>
        <dbReference type="EMBL" id="AXN53307.1"/>
    </source>
</evidence>
<reference evidence="3" key="1">
    <citation type="submission" date="2018-07" db="EMBL/GenBank/DDBJ databases">
        <authorList>
            <person name="Quirk P.G."/>
            <person name="Krulwich T.A."/>
        </authorList>
    </citation>
    <scope>NUCLEOTIDE SEQUENCE [LARGE SCALE GENOMIC DNA]</scope>
</reference>
<dbReference type="Proteomes" id="UP000259812">
    <property type="component" value="Genome"/>
</dbReference>
<dbReference type="InterPro" id="IPR055596">
    <property type="entry name" value="DUF7172"/>
</dbReference>
<gene>
    <name evidence="2" type="primary">35</name>
    <name evidence="2" type="ORF">PBI_THONKO_35</name>
</gene>
<protein>
    <recommendedName>
        <fullName evidence="1">DUF7172 domain-containing protein</fullName>
    </recommendedName>
</protein>
<dbReference type="EMBL" id="MH632120">
    <property type="protein sequence ID" value="AXN53307.1"/>
    <property type="molecule type" value="Genomic_DNA"/>
</dbReference>
<accession>A0A346FC82</accession>
<evidence type="ECO:0000313" key="3">
    <source>
        <dbReference type="Proteomes" id="UP000259812"/>
    </source>
</evidence>
<evidence type="ECO:0000259" key="1">
    <source>
        <dbReference type="Pfam" id="PF23787"/>
    </source>
</evidence>
<organism evidence="2 3">
    <name type="scientific">Mycobacterium phage Thonko</name>
    <dbReference type="NCBI Taxonomy" id="2282910"/>
    <lineage>
        <taxon>Viruses</taxon>
        <taxon>Duplodnaviria</taxon>
        <taxon>Heunggongvirae</taxon>
        <taxon>Uroviricota</taxon>
        <taxon>Caudoviricetes</taxon>
        <taxon>Bclasvirinae</taxon>
        <taxon>Thonkovirus</taxon>
        <taxon>Thonkovirus thonko</taxon>
    </lineage>
</organism>
<sequence length="219" mass="24190">MAAAYAATIEAVSRDTRVCLGENLTVGDDGVLRLAPWSVPRNVVDVIAKSGADGKLLATTSLPGKLLIDKRIEWRNDTPVDHRVIIRVTRRWKRWITSNPNAVQFRDRWSSAIDAVPDVPVVSGIFNSQTGSAGDIGTNSVAEPQPGRFWHWWGTNTSDEWVGPVEPGQTLRVHYRAYVWTPPPWSDNANKNAPLHEAEAGFTRLQLIAHPEQGKLVTG</sequence>
<dbReference type="GeneID" id="60320790"/>
<dbReference type="Pfam" id="PF23787">
    <property type="entry name" value="DUF7172"/>
    <property type="match status" value="1"/>
</dbReference>
<proteinExistence type="predicted"/>
<name>A0A346FC82_9CAUD</name>
<dbReference type="RefSeq" id="YP_009949386.1">
    <property type="nucleotide sequence ID" value="NC_051580.1"/>
</dbReference>
<feature type="domain" description="DUF7172" evidence="1">
    <location>
        <begin position="16"/>
        <end position="214"/>
    </location>
</feature>
<keyword evidence="3" id="KW-1185">Reference proteome</keyword>
<dbReference type="KEGG" id="vg:60320790"/>